<organism evidence="8 9">
    <name type="scientific">Martelella radicis</name>
    <dbReference type="NCBI Taxonomy" id="1397476"/>
    <lineage>
        <taxon>Bacteria</taxon>
        <taxon>Pseudomonadati</taxon>
        <taxon>Pseudomonadota</taxon>
        <taxon>Alphaproteobacteria</taxon>
        <taxon>Hyphomicrobiales</taxon>
        <taxon>Aurantimonadaceae</taxon>
        <taxon>Martelella</taxon>
    </lineage>
</organism>
<dbReference type="InterPro" id="IPR051795">
    <property type="entry name" value="Glycosyl_Hydrlase_43"/>
</dbReference>
<evidence type="ECO:0000256" key="6">
    <source>
        <dbReference type="RuleBase" id="RU361187"/>
    </source>
</evidence>
<keyword evidence="3 6" id="KW-0326">Glycosidase</keyword>
<dbReference type="GO" id="GO:0009044">
    <property type="term" value="F:xylan 1,4-beta-xylosidase activity"/>
    <property type="evidence" value="ECO:0007669"/>
    <property type="project" value="UniProtKB-EC"/>
</dbReference>
<dbReference type="Pfam" id="PF04616">
    <property type="entry name" value="Glyco_hydro_43"/>
    <property type="match status" value="1"/>
</dbReference>
<dbReference type="EMBL" id="JACIDZ010000001">
    <property type="protein sequence ID" value="MBB4120609.1"/>
    <property type="molecule type" value="Genomic_DNA"/>
</dbReference>
<feature type="domain" description="Beta-xylosidase C-terminal Concanavalin A-like" evidence="7">
    <location>
        <begin position="329"/>
        <end position="532"/>
    </location>
</feature>
<evidence type="ECO:0000256" key="3">
    <source>
        <dbReference type="ARBA" id="ARBA00023295"/>
    </source>
</evidence>
<evidence type="ECO:0000256" key="2">
    <source>
        <dbReference type="ARBA" id="ARBA00022801"/>
    </source>
</evidence>
<evidence type="ECO:0000313" key="8">
    <source>
        <dbReference type="EMBL" id="MBB4120609.1"/>
    </source>
</evidence>
<feature type="active site" description="Proton donor" evidence="4">
    <location>
        <position position="193"/>
    </location>
</feature>
<evidence type="ECO:0000259" key="7">
    <source>
        <dbReference type="Pfam" id="PF17851"/>
    </source>
</evidence>
<dbReference type="RefSeq" id="WP_183482141.1">
    <property type="nucleotide sequence ID" value="NZ_JACIDZ010000001.1"/>
</dbReference>
<dbReference type="Gene3D" id="2.115.10.20">
    <property type="entry name" value="Glycosyl hydrolase domain, family 43"/>
    <property type="match status" value="1"/>
</dbReference>
<dbReference type="PANTHER" id="PTHR42812:SF12">
    <property type="entry name" value="BETA-XYLOSIDASE-RELATED"/>
    <property type="match status" value="1"/>
</dbReference>
<dbReference type="CDD" id="cd09000">
    <property type="entry name" value="GH43_SXA-like"/>
    <property type="match status" value="1"/>
</dbReference>
<evidence type="ECO:0000256" key="1">
    <source>
        <dbReference type="ARBA" id="ARBA00009865"/>
    </source>
</evidence>
<dbReference type="GO" id="GO:0005975">
    <property type="term" value="P:carbohydrate metabolic process"/>
    <property type="evidence" value="ECO:0007669"/>
    <property type="project" value="InterPro"/>
</dbReference>
<gene>
    <name evidence="8" type="ORF">GGR30_000504</name>
</gene>
<dbReference type="Proteomes" id="UP000530571">
    <property type="component" value="Unassembled WGS sequence"/>
</dbReference>
<dbReference type="AlphaFoldDB" id="A0A7W6P9K1"/>
<name>A0A7W6P9K1_9HYPH</name>
<proteinExistence type="inferred from homology"/>
<feature type="active site" description="Proton acceptor" evidence="4">
    <location>
        <position position="14"/>
    </location>
</feature>
<dbReference type="EC" id="3.2.1.37" evidence="8"/>
<dbReference type="SUPFAM" id="SSF49899">
    <property type="entry name" value="Concanavalin A-like lectins/glucanases"/>
    <property type="match status" value="1"/>
</dbReference>
<sequence>MSIINPVLRGFNPDPSLCRVGDDYYMATSTFEWFPGVQIHHSTDLANWTLVSRPLDSARLLDMRGNPDSGGIWAPALSWSDGLFWLIYTNVRRLDGNYKDAPNFLTTAPDLKGPWSDPVYLNASGFDPSLFHDDDGRKWLVNMLWDHRSTMEHRRFAGSNFNGVVLQEYDPSERKLVGSIRKIFQRSELGRTEAPHLMRRNGYYYLVTAEGGTGYNHAVTHARSRDLGGPYALHPDTHVLTTKDAPSSPLQRVGHGQAVEGPEPGTMIHSFLCSRPLPGRRSPMGRESGLAVLEWQSDGWLYLRGGGTVPPVEIDGAETSPAPFEEASDFAPGSLPSAFQWLRTPQPERILSTDARPGWLRLFGRESIGSWFEQALVARRQTEHVCSAEVELEFAPETYQQQAGLTAYYNRHQFYYAYLTLDDEGKYRVTIQQCAGGWPEGRLEYPIGEGMEIPGGHVFLRLEIDHAALQFSFRTEASQPWRKLGPELDASVLSDEGGRGEHASFTGNFVGMAAQDLSGRGHPADFRSFVYRSQC</sequence>
<dbReference type="InterPro" id="IPR013320">
    <property type="entry name" value="ConA-like_dom_sf"/>
</dbReference>
<comment type="caution">
    <text evidence="8">The sequence shown here is derived from an EMBL/GenBank/DDBJ whole genome shotgun (WGS) entry which is preliminary data.</text>
</comment>
<keyword evidence="2 6" id="KW-0378">Hydrolase</keyword>
<keyword evidence="9" id="KW-1185">Reference proteome</keyword>
<accession>A0A7W6P9K1</accession>
<dbReference type="PANTHER" id="PTHR42812">
    <property type="entry name" value="BETA-XYLOSIDASE"/>
    <property type="match status" value="1"/>
</dbReference>
<feature type="site" description="Important for catalytic activity, responsible for pKa modulation of the active site Glu and correct orientation of both the proton donor and substrate" evidence="5">
    <location>
        <position position="127"/>
    </location>
</feature>
<dbReference type="SUPFAM" id="SSF75005">
    <property type="entry name" value="Arabinanase/levansucrase/invertase"/>
    <property type="match status" value="1"/>
</dbReference>
<dbReference type="InterPro" id="IPR041542">
    <property type="entry name" value="GH43_C2"/>
</dbReference>
<evidence type="ECO:0000256" key="5">
    <source>
        <dbReference type="PIRSR" id="PIRSR606710-2"/>
    </source>
</evidence>
<dbReference type="Gene3D" id="2.60.120.200">
    <property type="match status" value="1"/>
</dbReference>
<dbReference type="Pfam" id="PF17851">
    <property type="entry name" value="GH43_C2"/>
    <property type="match status" value="1"/>
</dbReference>
<protein>
    <submittedName>
        <fullName evidence="8">Xylan 1,4-beta-xylosidase</fullName>
        <ecNumber evidence="8">3.2.1.37</ecNumber>
    </submittedName>
</protein>
<dbReference type="InterPro" id="IPR023296">
    <property type="entry name" value="Glyco_hydro_beta-prop_sf"/>
</dbReference>
<comment type="similarity">
    <text evidence="1 6">Belongs to the glycosyl hydrolase 43 family.</text>
</comment>
<dbReference type="InterPro" id="IPR006710">
    <property type="entry name" value="Glyco_hydro_43"/>
</dbReference>
<reference evidence="8 9" key="1">
    <citation type="submission" date="2020-08" db="EMBL/GenBank/DDBJ databases">
        <title>Genomic Encyclopedia of Type Strains, Phase IV (KMG-IV): sequencing the most valuable type-strain genomes for metagenomic binning, comparative biology and taxonomic classification.</title>
        <authorList>
            <person name="Goeker M."/>
        </authorList>
    </citation>
    <scope>NUCLEOTIDE SEQUENCE [LARGE SCALE GENOMIC DNA]</scope>
    <source>
        <strain evidence="8 9">DSM 28101</strain>
    </source>
</reference>
<evidence type="ECO:0000313" key="9">
    <source>
        <dbReference type="Proteomes" id="UP000530571"/>
    </source>
</evidence>
<evidence type="ECO:0000256" key="4">
    <source>
        <dbReference type="PIRSR" id="PIRSR606710-1"/>
    </source>
</evidence>